<evidence type="ECO:0000313" key="2">
    <source>
        <dbReference type="Proteomes" id="UP000613075"/>
    </source>
</evidence>
<protein>
    <submittedName>
        <fullName evidence="1">Uncharacterized protein</fullName>
    </submittedName>
</protein>
<reference evidence="1 2" key="1">
    <citation type="submission" date="2020-10" db="EMBL/GenBank/DDBJ databases">
        <title>The draft genomes of Cyclamen pathogen Pseudomonas sp.</title>
        <authorList>
            <person name="Fujikawa T."/>
            <person name="Sawada H."/>
        </authorList>
    </citation>
    <scope>NUCLEOTIDE SEQUENCE [LARGE SCALE GENOMIC DNA]</scope>
    <source>
        <strain evidence="1 2">MAFF 301449</strain>
    </source>
</reference>
<comment type="caution">
    <text evidence="1">The sequence shown here is derived from an EMBL/GenBank/DDBJ whole genome shotgun (WGS) entry which is preliminary data.</text>
</comment>
<evidence type="ECO:0000313" key="1">
    <source>
        <dbReference type="EMBL" id="MBE8592691.1"/>
    </source>
</evidence>
<accession>A0ABR9SUV5</accession>
<dbReference type="Proteomes" id="UP000613075">
    <property type="component" value="Unassembled WGS sequence"/>
</dbReference>
<dbReference type="RefSeq" id="WP_147479023.1">
    <property type="nucleotide sequence ID" value="NZ_JADDUM010000143.1"/>
</dbReference>
<organism evidence="1 2">
    <name type="scientific">Pseudomonas cyclaminis</name>
    <dbReference type="NCBI Taxonomy" id="2781239"/>
    <lineage>
        <taxon>Bacteria</taxon>
        <taxon>Pseudomonadati</taxon>
        <taxon>Pseudomonadota</taxon>
        <taxon>Gammaproteobacteria</taxon>
        <taxon>Pseudomonadales</taxon>
        <taxon>Pseudomonadaceae</taxon>
        <taxon>Pseudomonas</taxon>
    </lineage>
</organism>
<proteinExistence type="predicted"/>
<dbReference type="EMBL" id="JADDUM010000143">
    <property type="protein sequence ID" value="MBE8592691.1"/>
    <property type="molecule type" value="Genomic_DNA"/>
</dbReference>
<gene>
    <name evidence="1" type="ORF">IQK56_18150</name>
</gene>
<sequence>MPSNFFIRARIYSFLVQKKLSPIKKLFSLALWSTLSTVTLAAFAVKVSIDQMDANNTTSAKGVYKDYLSLALTNPEYAGASYPLYAPRYSNFKYGSNQREAYEFFVSLLLHSVDEILSTQEKKHWRKTLIMQLSYHALYLNTREFGPESYLCEARDLVVLGIEAYVESQYEYSSAMNPIRLDKKIRCTEQERRKEKREQSE</sequence>
<name>A0ABR9SUV5_9PSED</name>
<keyword evidence="2" id="KW-1185">Reference proteome</keyword>